<comment type="caution">
    <text evidence="1">The sequence shown here is derived from an EMBL/GenBank/DDBJ whole genome shotgun (WGS) entry which is preliminary data.</text>
</comment>
<dbReference type="PANTHER" id="PTHR30536">
    <property type="entry name" value="ALTRONATE/GALACTARATE DEHYDRATASE"/>
    <property type="match status" value="1"/>
</dbReference>
<keyword evidence="1" id="KW-0378">Hydrolase</keyword>
<proteinExistence type="predicted"/>
<protein>
    <submittedName>
        <fullName evidence="1">UxaA family hydrolase</fullName>
    </submittedName>
</protein>
<dbReference type="PANTHER" id="PTHR30536:SF5">
    <property type="entry name" value="ALTRONATE DEHYDRATASE"/>
    <property type="match status" value="1"/>
</dbReference>
<dbReference type="GO" id="GO:0016787">
    <property type="term" value="F:hydrolase activity"/>
    <property type="evidence" value="ECO:0007669"/>
    <property type="project" value="UniProtKB-KW"/>
</dbReference>
<dbReference type="AlphaFoldDB" id="A0A9D1KG27"/>
<reference evidence="1" key="1">
    <citation type="submission" date="2020-10" db="EMBL/GenBank/DDBJ databases">
        <authorList>
            <person name="Gilroy R."/>
        </authorList>
    </citation>
    <scope>NUCLEOTIDE SEQUENCE</scope>
    <source>
        <strain evidence="1">CHK123-3438</strain>
    </source>
</reference>
<evidence type="ECO:0000313" key="1">
    <source>
        <dbReference type="EMBL" id="HIT42504.1"/>
    </source>
</evidence>
<organism evidence="1 2">
    <name type="scientific">Candidatus Caccovicinus merdipullorum</name>
    <dbReference type="NCBI Taxonomy" id="2840724"/>
    <lineage>
        <taxon>Bacteria</taxon>
        <taxon>Bacillati</taxon>
        <taxon>Bacillota</taxon>
        <taxon>Clostridia</taxon>
        <taxon>Eubacteriales</taxon>
        <taxon>Candidatus Caccovicinus</taxon>
    </lineage>
</organism>
<dbReference type="InterPro" id="IPR044144">
    <property type="entry name" value="SAF_UxaA/GarD"/>
</dbReference>
<dbReference type="Gene3D" id="2.30.130.110">
    <property type="match status" value="1"/>
</dbReference>
<sequence>MEINALLMDPKDNVVTCVAQVEAGSQVVYRNGDQLCCLKAEETIPFCHKIALEDLKKGDEVMKYGELIGKTSCDVAKGHWISHENIYSVPRDYESEMVKEEE</sequence>
<dbReference type="InterPro" id="IPR052172">
    <property type="entry name" value="UxaA_altronate/galactarate_dh"/>
</dbReference>
<name>A0A9D1KG27_9FIRM</name>
<dbReference type="CDD" id="cd11613">
    <property type="entry name" value="SAF_AH_GD"/>
    <property type="match status" value="1"/>
</dbReference>
<dbReference type="Proteomes" id="UP000886860">
    <property type="component" value="Unassembled WGS sequence"/>
</dbReference>
<evidence type="ECO:0000313" key="2">
    <source>
        <dbReference type="Proteomes" id="UP000886860"/>
    </source>
</evidence>
<accession>A0A9D1KG27</accession>
<gene>
    <name evidence="1" type="ORF">IAB60_10520</name>
</gene>
<dbReference type="GO" id="GO:0019698">
    <property type="term" value="P:D-galacturonate catabolic process"/>
    <property type="evidence" value="ECO:0007669"/>
    <property type="project" value="TreeGrafter"/>
</dbReference>
<dbReference type="EMBL" id="DVKS01000179">
    <property type="protein sequence ID" value="HIT42504.1"/>
    <property type="molecule type" value="Genomic_DNA"/>
</dbReference>
<reference evidence="1" key="2">
    <citation type="journal article" date="2021" name="PeerJ">
        <title>Extensive microbial diversity within the chicken gut microbiome revealed by metagenomics and culture.</title>
        <authorList>
            <person name="Gilroy R."/>
            <person name="Ravi A."/>
            <person name="Getino M."/>
            <person name="Pursley I."/>
            <person name="Horton D.L."/>
            <person name="Alikhan N.F."/>
            <person name="Baker D."/>
            <person name="Gharbi K."/>
            <person name="Hall N."/>
            <person name="Watson M."/>
            <person name="Adriaenssens E.M."/>
            <person name="Foster-Nyarko E."/>
            <person name="Jarju S."/>
            <person name="Secka A."/>
            <person name="Antonio M."/>
            <person name="Oren A."/>
            <person name="Chaudhuri R.R."/>
            <person name="La Ragione R."/>
            <person name="Hildebrand F."/>
            <person name="Pallen M.J."/>
        </authorList>
    </citation>
    <scope>NUCLEOTIDE SEQUENCE</scope>
    <source>
        <strain evidence="1">CHK123-3438</strain>
    </source>
</reference>